<dbReference type="Pfam" id="PF08240">
    <property type="entry name" value="ADH_N"/>
    <property type="match status" value="1"/>
</dbReference>
<evidence type="ECO:0000259" key="3">
    <source>
        <dbReference type="SMART" id="SM00829"/>
    </source>
</evidence>
<protein>
    <submittedName>
        <fullName evidence="4">Chaperonin 10-like protein</fullName>
    </submittedName>
</protein>
<comment type="caution">
    <text evidence="4">The sequence shown here is derived from an EMBL/GenBank/DDBJ whole genome shotgun (WGS) entry which is preliminary data.</text>
</comment>
<dbReference type="InterPro" id="IPR036291">
    <property type="entry name" value="NAD(P)-bd_dom_sf"/>
</dbReference>
<evidence type="ECO:0000256" key="1">
    <source>
        <dbReference type="ARBA" id="ARBA00008072"/>
    </source>
</evidence>
<dbReference type="SUPFAM" id="SSF50129">
    <property type="entry name" value="GroES-like"/>
    <property type="match status" value="1"/>
</dbReference>
<name>A0AA40DYK3_9PEZI</name>
<dbReference type="RefSeq" id="XP_060296519.1">
    <property type="nucleotide sequence ID" value="XM_060439913.1"/>
</dbReference>
<organism evidence="4 5">
    <name type="scientific">Lasiosphaeria miniovina</name>
    <dbReference type="NCBI Taxonomy" id="1954250"/>
    <lineage>
        <taxon>Eukaryota</taxon>
        <taxon>Fungi</taxon>
        <taxon>Dikarya</taxon>
        <taxon>Ascomycota</taxon>
        <taxon>Pezizomycotina</taxon>
        <taxon>Sordariomycetes</taxon>
        <taxon>Sordariomycetidae</taxon>
        <taxon>Sordariales</taxon>
        <taxon>Lasiosphaeriaceae</taxon>
        <taxon>Lasiosphaeria</taxon>
    </lineage>
</organism>
<dbReference type="AlphaFoldDB" id="A0AA40DYK3"/>
<dbReference type="GO" id="GO:0016651">
    <property type="term" value="F:oxidoreductase activity, acting on NAD(P)H"/>
    <property type="evidence" value="ECO:0007669"/>
    <property type="project" value="InterPro"/>
</dbReference>
<dbReference type="PANTHER" id="PTHR45348:SF2">
    <property type="entry name" value="ZINC-TYPE ALCOHOL DEHYDROGENASE-LIKE PROTEIN C2E1P3.01"/>
    <property type="match status" value="1"/>
</dbReference>
<evidence type="ECO:0000313" key="5">
    <source>
        <dbReference type="Proteomes" id="UP001172101"/>
    </source>
</evidence>
<keyword evidence="2" id="KW-0560">Oxidoreductase</keyword>
<proteinExistence type="inferred from homology"/>
<dbReference type="EMBL" id="JAUIRO010000004">
    <property type="protein sequence ID" value="KAK0717726.1"/>
    <property type="molecule type" value="Genomic_DNA"/>
</dbReference>
<dbReference type="SMART" id="SM00829">
    <property type="entry name" value="PKS_ER"/>
    <property type="match status" value="1"/>
</dbReference>
<dbReference type="PANTHER" id="PTHR45348">
    <property type="entry name" value="HYPOTHETICAL OXIDOREDUCTASE (EUROFUNG)"/>
    <property type="match status" value="1"/>
</dbReference>
<dbReference type="GeneID" id="85323183"/>
<dbReference type="Pfam" id="PF00107">
    <property type="entry name" value="ADH_zinc_N"/>
    <property type="match status" value="1"/>
</dbReference>
<comment type="similarity">
    <text evidence="1">Belongs to the zinc-containing alcohol dehydrogenase family.</text>
</comment>
<dbReference type="InterPro" id="IPR013154">
    <property type="entry name" value="ADH-like_N"/>
</dbReference>
<evidence type="ECO:0000256" key="2">
    <source>
        <dbReference type="ARBA" id="ARBA00023002"/>
    </source>
</evidence>
<dbReference type="InterPro" id="IPR047122">
    <property type="entry name" value="Trans-enoyl_RdTase-like"/>
</dbReference>
<dbReference type="Gene3D" id="3.90.180.10">
    <property type="entry name" value="Medium-chain alcohol dehydrogenases, catalytic domain"/>
    <property type="match status" value="1"/>
</dbReference>
<evidence type="ECO:0000313" key="4">
    <source>
        <dbReference type="EMBL" id="KAK0717726.1"/>
    </source>
</evidence>
<dbReference type="Gene3D" id="3.40.50.720">
    <property type="entry name" value="NAD(P)-binding Rossmann-like Domain"/>
    <property type="match status" value="1"/>
</dbReference>
<reference evidence="4" key="1">
    <citation type="submission" date="2023-06" db="EMBL/GenBank/DDBJ databases">
        <title>Genome-scale phylogeny and comparative genomics of the fungal order Sordariales.</title>
        <authorList>
            <consortium name="Lawrence Berkeley National Laboratory"/>
            <person name="Hensen N."/>
            <person name="Bonometti L."/>
            <person name="Westerberg I."/>
            <person name="Brannstrom I.O."/>
            <person name="Guillou S."/>
            <person name="Cros-Aarteil S."/>
            <person name="Calhoun S."/>
            <person name="Haridas S."/>
            <person name="Kuo A."/>
            <person name="Mondo S."/>
            <person name="Pangilinan J."/>
            <person name="Riley R."/>
            <person name="LaButti K."/>
            <person name="Andreopoulos B."/>
            <person name="Lipzen A."/>
            <person name="Chen C."/>
            <person name="Yanf M."/>
            <person name="Daum C."/>
            <person name="Ng V."/>
            <person name="Clum A."/>
            <person name="Steindorff A."/>
            <person name="Ohm R."/>
            <person name="Martin F."/>
            <person name="Silar P."/>
            <person name="Natvig D."/>
            <person name="Lalanne C."/>
            <person name="Gautier V."/>
            <person name="Ament-velasquez S.L."/>
            <person name="Kruys A."/>
            <person name="Hutchinson M.I."/>
            <person name="Powell A.J."/>
            <person name="Barry K."/>
            <person name="Miller A.N."/>
            <person name="Grigoriev I.V."/>
            <person name="Debuchy R."/>
            <person name="Gladieux P."/>
            <person name="Thoren M.H."/>
            <person name="Johannesson H."/>
        </authorList>
    </citation>
    <scope>NUCLEOTIDE SEQUENCE</scope>
    <source>
        <strain evidence="4">SMH2392-1A</strain>
    </source>
</reference>
<dbReference type="Proteomes" id="UP001172101">
    <property type="component" value="Unassembled WGS sequence"/>
</dbReference>
<gene>
    <name evidence="4" type="ORF">B0T26DRAFT_675999</name>
</gene>
<sequence length="350" mass="37379">MATQTGITIAGPNQPYTVVDTIPRPTVGPKQALVKSLYVGLNPVEPFMQHSGILIAEFPAVIGSDTTAVVLEAGAECTKLRRGDYVFGCAPVGLNRFSPFQETFLVDEAWVFKKTARVGLEEGSTVGAGSLTAGLALIDGLRLQLPSPGTAAPRRDSWVVVMGGSGTVGQYAVQIAKLCGYKVLASCSPSKAEIARKAGADATFDNRAPLDEQLGIIERVTGGGQFRHVVDASAQAFELSIKALETIAREEDKFFATVDDWSEMNVSDSINVYRVQFGTLGRLEQPLGKHVTGVIAELVAAFEGHIETGALRPLDYQLVPGAGWDRIMESIADLEAGKFTKKPVVKVQEE</sequence>
<dbReference type="InterPro" id="IPR011032">
    <property type="entry name" value="GroES-like_sf"/>
</dbReference>
<dbReference type="CDD" id="cd08249">
    <property type="entry name" value="enoyl_reductase_like"/>
    <property type="match status" value="1"/>
</dbReference>
<dbReference type="InterPro" id="IPR013149">
    <property type="entry name" value="ADH-like_C"/>
</dbReference>
<dbReference type="SUPFAM" id="SSF51735">
    <property type="entry name" value="NAD(P)-binding Rossmann-fold domains"/>
    <property type="match status" value="1"/>
</dbReference>
<accession>A0AA40DYK3</accession>
<dbReference type="InterPro" id="IPR020843">
    <property type="entry name" value="ER"/>
</dbReference>
<keyword evidence="5" id="KW-1185">Reference proteome</keyword>
<feature type="domain" description="Enoyl reductase (ER)" evidence="3">
    <location>
        <begin position="11"/>
        <end position="345"/>
    </location>
</feature>